<dbReference type="OrthoDB" id="5599552at2759"/>
<protein>
    <submittedName>
        <fullName evidence="6">Developmental regulator</fullName>
    </submittedName>
</protein>
<keyword evidence="7" id="KW-1185">Reference proteome</keyword>
<evidence type="ECO:0000313" key="7">
    <source>
        <dbReference type="Proteomes" id="UP000027586"/>
    </source>
</evidence>
<dbReference type="InterPro" id="IPR038491">
    <property type="entry name" value="Velvet_dom_sf"/>
</dbReference>
<evidence type="ECO:0000256" key="3">
    <source>
        <dbReference type="ARBA" id="ARBA00023163"/>
    </source>
</evidence>
<evidence type="ECO:0000313" key="6">
    <source>
        <dbReference type="EMBL" id="CDH56875.1"/>
    </source>
</evidence>
<keyword evidence="4" id="KW-0539">Nucleus</keyword>
<dbReference type="VEuPathDB" id="FungiDB:LCOR_07878.1"/>
<evidence type="ECO:0000259" key="5">
    <source>
        <dbReference type="PROSITE" id="PS51821"/>
    </source>
</evidence>
<dbReference type="GO" id="GO:0005634">
    <property type="term" value="C:nucleus"/>
    <property type="evidence" value="ECO:0007669"/>
    <property type="project" value="UniProtKB-SubCell"/>
</dbReference>
<evidence type="ECO:0000256" key="4">
    <source>
        <dbReference type="ARBA" id="ARBA00023242"/>
    </source>
</evidence>
<dbReference type="Proteomes" id="UP000027586">
    <property type="component" value="Unassembled WGS sequence"/>
</dbReference>
<name>A0A068S4G1_9FUNG</name>
<evidence type="ECO:0000256" key="2">
    <source>
        <dbReference type="ARBA" id="ARBA00023015"/>
    </source>
</evidence>
<comment type="subcellular location">
    <subcellularLocation>
        <location evidence="1">Nucleus</location>
    </subcellularLocation>
</comment>
<reference evidence="6" key="1">
    <citation type="submission" date="2013-08" db="EMBL/GenBank/DDBJ databases">
        <title>Gene expansion shapes genome architecture in the human pathogen Lichtheimia corymbifera: an evolutionary genomics analysis in the ancient terrestrial Mucorales (Mucoromycotina).</title>
        <authorList>
            <person name="Schwartze V.U."/>
            <person name="Winter S."/>
            <person name="Shelest E."/>
            <person name="Marcet-Houben M."/>
            <person name="Horn F."/>
            <person name="Wehner S."/>
            <person name="Hoffmann K."/>
            <person name="Riege K."/>
            <person name="Sammeth M."/>
            <person name="Nowrousian M."/>
            <person name="Valiante V."/>
            <person name="Linde J."/>
            <person name="Jacobsen I.D."/>
            <person name="Marz M."/>
            <person name="Brakhage A.A."/>
            <person name="Gabaldon T."/>
            <person name="Bocker S."/>
            <person name="Voigt K."/>
        </authorList>
    </citation>
    <scope>NUCLEOTIDE SEQUENCE [LARGE SCALE GENOMIC DNA]</scope>
    <source>
        <strain evidence="6">FSU 9682</strain>
    </source>
</reference>
<organism evidence="6 7">
    <name type="scientific">Lichtheimia corymbifera JMRC:FSU:9682</name>
    <dbReference type="NCBI Taxonomy" id="1263082"/>
    <lineage>
        <taxon>Eukaryota</taxon>
        <taxon>Fungi</taxon>
        <taxon>Fungi incertae sedis</taxon>
        <taxon>Mucoromycota</taxon>
        <taxon>Mucoromycotina</taxon>
        <taxon>Mucoromycetes</taxon>
        <taxon>Mucorales</taxon>
        <taxon>Lichtheimiaceae</taxon>
        <taxon>Lichtheimia</taxon>
    </lineage>
</organism>
<sequence>MSLHYFAASSSKNNSNSTDSCSYRFISSSLGDLPENRQYKLTLRQQPQQSKACITNDHDYRHVIDPAPILQLEWLNCSSSQTKQCLQSPYYFVAVNIVSANDTTQLLPIDQHLVGTTASSLYRLRDLDDTDAGFFIFTDLAVKKEGEYRLHFSLFEIAGDNVQNRQSMLSDTFTAYEPKRFPGPLEPTTLSRCLYNQGIKMRIRKEYRRQAENAKTTTTRKRSFQIIDCQQPRNASPASAINSKSITLHKRSKHERNFLPAYATHDDAYFGKWQTTLLKKQQQQHATGIPSPPTSVTGTTPPPDILPTSHHYAPPLMLHSSRCWGSKLPPLKAIMDDHIGLLVHDRTLPPPLIPFAHQRNLSSHSLL</sequence>
<evidence type="ECO:0000256" key="1">
    <source>
        <dbReference type="ARBA" id="ARBA00004123"/>
    </source>
</evidence>
<keyword evidence="2" id="KW-0805">Transcription regulation</keyword>
<keyword evidence="3" id="KW-0804">Transcription</keyword>
<gene>
    <name evidence="6" type="ORF">LCOR_07878.1</name>
</gene>
<dbReference type="PANTHER" id="PTHR33572">
    <property type="entry name" value="SPORE DEVELOPMENT REGULATOR VOSA"/>
    <property type="match status" value="1"/>
</dbReference>
<dbReference type="EMBL" id="CBTN010000041">
    <property type="protein sequence ID" value="CDH56875.1"/>
    <property type="molecule type" value="Genomic_DNA"/>
</dbReference>
<dbReference type="AlphaFoldDB" id="A0A068S4G1"/>
<comment type="caution">
    <text evidence="6">The sequence shown here is derived from an EMBL/GenBank/DDBJ whole genome shotgun (WGS) entry which is preliminary data.</text>
</comment>
<dbReference type="Pfam" id="PF11754">
    <property type="entry name" value="Velvet"/>
    <property type="match status" value="2"/>
</dbReference>
<dbReference type="STRING" id="1263082.A0A068S4G1"/>
<feature type="domain" description="Velvet" evidence="5">
    <location>
        <begin position="34"/>
        <end position="204"/>
    </location>
</feature>
<dbReference type="PANTHER" id="PTHR33572:SF18">
    <property type="entry name" value="SPORE DEVELOPMENT REGULATOR VOSA"/>
    <property type="match status" value="1"/>
</dbReference>
<proteinExistence type="predicted"/>
<dbReference type="PROSITE" id="PS51821">
    <property type="entry name" value="VELVET"/>
    <property type="match status" value="1"/>
</dbReference>
<dbReference type="InterPro" id="IPR037525">
    <property type="entry name" value="Velvet_dom"/>
</dbReference>
<accession>A0A068S4G1</accession>
<dbReference type="Gene3D" id="2.60.40.3960">
    <property type="entry name" value="Velvet domain"/>
    <property type="match status" value="1"/>
</dbReference>
<dbReference type="InterPro" id="IPR021740">
    <property type="entry name" value="Velvet"/>
</dbReference>